<accession>A0A6C0IV92</accession>
<sequence length="93" mass="11146">MFFYLTNISLDITLGITWWTLRQSSLAIYYLISKITKKEKIDIEKSTKISYRENDIDYVKNLEKLYNQQQEQIVTLNKNIENLTSILEKHNKL</sequence>
<name>A0A6C0IV92_9ZZZZ</name>
<feature type="coiled-coil region" evidence="1">
    <location>
        <begin position="59"/>
        <end position="93"/>
    </location>
</feature>
<dbReference type="EMBL" id="MN740273">
    <property type="protein sequence ID" value="QHT97211.1"/>
    <property type="molecule type" value="Genomic_DNA"/>
</dbReference>
<evidence type="ECO:0000256" key="1">
    <source>
        <dbReference type="SAM" id="Coils"/>
    </source>
</evidence>
<reference evidence="2" key="1">
    <citation type="journal article" date="2020" name="Nature">
        <title>Giant virus diversity and host interactions through global metagenomics.</title>
        <authorList>
            <person name="Schulz F."/>
            <person name="Roux S."/>
            <person name="Paez-Espino D."/>
            <person name="Jungbluth S."/>
            <person name="Walsh D.A."/>
            <person name="Denef V.J."/>
            <person name="McMahon K.D."/>
            <person name="Konstantinidis K.T."/>
            <person name="Eloe-Fadrosh E.A."/>
            <person name="Kyrpides N.C."/>
            <person name="Woyke T."/>
        </authorList>
    </citation>
    <scope>NUCLEOTIDE SEQUENCE</scope>
    <source>
        <strain evidence="2">GVMAG-M-3300025138-11</strain>
    </source>
</reference>
<organism evidence="2">
    <name type="scientific">viral metagenome</name>
    <dbReference type="NCBI Taxonomy" id="1070528"/>
    <lineage>
        <taxon>unclassified sequences</taxon>
        <taxon>metagenomes</taxon>
        <taxon>organismal metagenomes</taxon>
    </lineage>
</organism>
<keyword evidence="1" id="KW-0175">Coiled coil</keyword>
<proteinExistence type="predicted"/>
<dbReference type="AlphaFoldDB" id="A0A6C0IV92"/>
<protein>
    <submittedName>
        <fullName evidence="2">Uncharacterized protein</fullName>
    </submittedName>
</protein>
<evidence type="ECO:0000313" key="2">
    <source>
        <dbReference type="EMBL" id="QHT97211.1"/>
    </source>
</evidence>